<dbReference type="Pfam" id="PF19305">
    <property type="entry name" value="MmgE_PrpD_C"/>
    <property type="match status" value="1"/>
</dbReference>
<dbReference type="Pfam" id="PF03972">
    <property type="entry name" value="MmgE_PrpD_N"/>
    <property type="match status" value="1"/>
</dbReference>
<dbReference type="RefSeq" id="WP_107662314.1">
    <property type="nucleotide sequence ID" value="NZ_PZKG01000006.1"/>
</dbReference>
<dbReference type="GO" id="GO:0016829">
    <property type="term" value="F:lyase activity"/>
    <property type="evidence" value="ECO:0007669"/>
    <property type="project" value="InterPro"/>
</dbReference>
<protein>
    <submittedName>
        <fullName evidence="4">2-methylcitrate dehydratase</fullName>
    </submittedName>
</protein>
<evidence type="ECO:0000259" key="2">
    <source>
        <dbReference type="Pfam" id="PF03972"/>
    </source>
</evidence>
<reference evidence="4 5" key="1">
    <citation type="submission" date="2018-03" db="EMBL/GenBank/DDBJ databases">
        <title>Cereibacter changlensis.</title>
        <authorList>
            <person name="Meyer T.E."/>
            <person name="Miller S."/>
            <person name="Lodha T."/>
            <person name="Gandham S."/>
            <person name="Chintalapati S."/>
            <person name="Chintalapati V.R."/>
        </authorList>
    </citation>
    <scope>NUCLEOTIDE SEQUENCE [LARGE SCALE GENOMIC DNA]</scope>
    <source>
        <strain evidence="4 5">JA139</strain>
    </source>
</reference>
<dbReference type="AlphaFoldDB" id="A0A2T4JZJ8"/>
<keyword evidence="5" id="KW-1185">Reference proteome</keyword>
<dbReference type="InterPro" id="IPR042188">
    <property type="entry name" value="MmgE/PrpD_sf_2"/>
</dbReference>
<dbReference type="SUPFAM" id="SSF103378">
    <property type="entry name" value="2-methylcitrate dehydratase PrpD"/>
    <property type="match status" value="1"/>
</dbReference>
<gene>
    <name evidence="4" type="ORF">C5F48_02400</name>
</gene>
<feature type="domain" description="MmgE/PrpD N-terminal" evidence="2">
    <location>
        <begin position="7"/>
        <end position="242"/>
    </location>
</feature>
<organism evidence="4 5">
    <name type="scientific">Cereibacter changlensis JA139</name>
    <dbReference type="NCBI Taxonomy" id="1188249"/>
    <lineage>
        <taxon>Bacteria</taxon>
        <taxon>Pseudomonadati</taxon>
        <taxon>Pseudomonadota</taxon>
        <taxon>Alphaproteobacteria</taxon>
        <taxon>Rhodobacterales</taxon>
        <taxon>Paracoccaceae</taxon>
        <taxon>Cereibacter</taxon>
    </lineage>
</organism>
<evidence type="ECO:0000259" key="3">
    <source>
        <dbReference type="Pfam" id="PF19305"/>
    </source>
</evidence>
<proteinExistence type="inferred from homology"/>
<sequence>MTNPLLELAAAAAEWNRRPLSADVEHDARRAVLDWFASLLPGCAEGPVVALARALAPGRGAGAAVAYVDGGAGFSRHAALLNGVASHTAEFDDIYRDGGYHPGSPTISAALAVAQDIGASNEAFLRAVIGGYEVGCRIAVALQPSHYRNWHITATVGTLGAATAVAMLKGGDAGVIGNAIAIATSFAGGHQENLQGQGVTKTLHSGHAAEAGVLAGLAAAAGVTGSLDSLHAPHGYAAATGEDTGNWSAALEGLGDWTPISRMTFKNHGCCGHIFPTLDGLRALQAKVPFSAADIRRIDVRGYGPTRSICDRMQVESARDARFSLQYCVGALLVLGGVRMAAFTPEALARLDIRAVMPLVHVAEDPEIAAAYPRRRMARLRVELMDGRVLEHFQETRKGDPDDPLTDAELAAKFDELAATLLDPDDTGRLKACILTGQKLPRHLTAAGAPRAAGS</sequence>
<accession>A0A2T4JZJ8</accession>
<evidence type="ECO:0000313" key="5">
    <source>
        <dbReference type="Proteomes" id="UP000241010"/>
    </source>
</evidence>
<dbReference type="InterPro" id="IPR005656">
    <property type="entry name" value="MmgE_PrpD"/>
</dbReference>
<evidence type="ECO:0000256" key="1">
    <source>
        <dbReference type="ARBA" id="ARBA00006174"/>
    </source>
</evidence>
<dbReference type="EMBL" id="PZKG01000006">
    <property type="protein sequence ID" value="PTE23334.1"/>
    <property type="molecule type" value="Genomic_DNA"/>
</dbReference>
<dbReference type="OrthoDB" id="9795089at2"/>
<dbReference type="Gene3D" id="1.10.4100.10">
    <property type="entry name" value="2-methylcitrate dehydratase PrpD"/>
    <property type="match status" value="1"/>
</dbReference>
<feature type="domain" description="MmgE/PrpD C-terminal" evidence="3">
    <location>
        <begin position="268"/>
        <end position="429"/>
    </location>
</feature>
<comment type="similarity">
    <text evidence="1">Belongs to the PrpD family.</text>
</comment>
<dbReference type="Proteomes" id="UP000241010">
    <property type="component" value="Unassembled WGS sequence"/>
</dbReference>
<dbReference type="InterPro" id="IPR042183">
    <property type="entry name" value="MmgE/PrpD_sf_1"/>
</dbReference>
<dbReference type="InterPro" id="IPR045337">
    <property type="entry name" value="MmgE_PrpD_C"/>
</dbReference>
<comment type="caution">
    <text evidence="4">The sequence shown here is derived from an EMBL/GenBank/DDBJ whole genome shotgun (WGS) entry which is preliminary data.</text>
</comment>
<dbReference type="InterPro" id="IPR045336">
    <property type="entry name" value="MmgE_PrpD_N"/>
</dbReference>
<dbReference type="InterPro" id="IPR036148">
    <property type="entry name" value="MmgE/PrpD_sf"/>
</dbReference>
<name>A0A2T4JZJ8_9RHOB</name>
<dbReference type="PANTHER" id="PTHR16943">
    <property type="entry name" value="2-METHYLCITRATE DEHYDRATASE-RELATED"/>
    <property type="match status" value="1"/>
</dbReference>
<dbReference type="PANTHER" id="PTHR16943:SF8">
    <property type="entry name" value="2-METHYLCITRATE DEHYDRATASE"/>
    <property type="match status" value="1"/>
</dbReference>
<evidence type="ECO:0000313" key="4">
    <source>
        <dbReference type="EMBL" id="PTE23334.1"/>
    </source>
</evidence>
<dbReference type="Gene3D" id="3.30.1330.120">
    <property type="entry name" value="2-methylcitrate dehydratase PrpD"/>
    <property type="match status" value="1"/>
</dbReference>